<gene>
    <name evidence="3" type="ORF">A2Z21_04990</name>
</gene>
<keyword evidence="1" id="KW-0472">Membrane</keyword>
<dbReference type="Proteomes" id="UP000179157">
    <property type="component" value="Unassembled WGS sequence"/>
</dbReference>
<reference evidence="3 4" key="1">
    <citation type="journal article" date="2016" name="Nat. Commun.">
        <title>Thousands of microbial genomes shed light on interconnected biogeochemical processes in an aquifer system.</title>
        <authorList>
            <person name="Anantharaman K."/>
            <person name="Brown C.T."/>
            <person name="Hug L.A."/>
            <person name="Sharon I."/>
            <person name="Castelle C.J."/>
            <person name="Probst A.J."/>
            <person name="Thomas B.C."/>
            <person name="Singh A."/>
            <person name="Wilkins M.J."/>
            <person name="Karaoz U."/>
            <person name="Brodie E.L."/>
            <person name="Williams K.H."/>
            <person name="Hubbard S.S."/>
            <person name="Banfield J.F."/>
        </authorList>
    </citation>
    <scope>NUCLEOTIDE SEQUENCE [LARGE SCALE GENOMIC DNA]</scope>
    <source>
        <strain evidence="4">RBG_16_55_9</strain>
    </source>
</reference>
<protein>
    <recommendedName>
        <fullName evidence="2">Helix-hairpin-helix DNA-binding motif class 1 domain-containing protein</fullName>
    </recommendedName>
</protein>
<dbReference type="PANTHER" id="PTHR21180">
    <property type="entry name" value="ENDONUCLEASE/EXONUCLEASE/PHOSPHATASE FAMILY DOMAIN-CONTAINING PROTEIN 1"/>
    <property type="match status" value="1"/>
</dbReference>
<dbReference type="STRING" id="1817864.A2Z21_04990"/>
<dbReference type="SMART" id="SM00278">
    <property type="entry name" value="HhH1"/>
    <property type="match status" value="2"/>
</dbReference>
<organism evidence="3 4">
    <name type="scientific">Fraserbacteria sp. (strain RBG_16_55_9)</name>
    <dbReference type="NCBI Taxonomy" id="1817864"/>
    <lineage>
        <taxon>Bacteria</taxon>
        <taxon>Candidatus Fraseribacteriota</taxon>
    </lineage>
</organism>
<comment type="caution">
    <text evidence="3">The sequence shown here is derived from an EMBL/GenBank/DDBJ whole genome shotgun (WGS) entry which is preliminary data.</text>
</comment>
<dbReference type="SUPFAM" id="SSF47781">
    <property type="entry name" value="RuvA domain 2-like"/>
    <property type="match status" value="1"/>
</dbReference>
<feature type="transmembrane region" description="Helical" evidence="1">
    <location>
        <begin position="7"/>
        <end position="27"/>
    </location>
</feature>
<name>A0A1F5UPN3_FRAXR</name>
<dbReference type="AlphaFoldDB" id="A0A1F5UPN3"/>
<dbReference type="GO" id="GO:0006281">
    <property type="term" value="P:DNA repair"/>
    <property type="evidence" value="ECO:0007669"/>
    <property type="project" value="InterPro"/>
</dbReference>
<evidence type="ECO:0000313" key="3">
    <source>
        <dbReference type="EMBL" id="OGF53124.1"/>
    </source>
</evidence>
<keyword evidence="1" id="KW-0812">Transmembrane</keyword>
<dbReference type="InterPro" id="IPR004509">
    <property type="entry name" value="Competence_ComEA_HhH"/>
</dbReference>
<dbReference type="GO" id="GO:0015628">
    <property type="term" value="P:protein secretion by the type II secretion system"/>
    <property type="evidence" value="ECO:0007669"/>
    <property type="project" value="TreeGrafter"/>
</dbReference>
<dbReference type="Gene3D" id="1.10.150.320">
    <property type="entry name" value="Photosystem II 12 kDa extrinsic protein"/>
    <property type="match status" value="1"/>
</dbReference>
<evidence type="ECO:0000313" key="4">
    <source>
        <dbReference type="Proteomes" id="UP000179157"/>
    </source>
</evidence>
<keyword evidence="1" id="KW-1133">Transmembrane helix</keyword>
<feature type="domain" description="Helix-hairpin-helix DNA-binding motif class 1" evidence="2">
    <location>
        <begin position="81"/>
        <end position="100"/>
    </location>
</feature>
<evidence type="ECO:0000256" key="1">
    <source>
        <dbReference type="SAM" id="Phobius"/>
    </source>
</evidence>
<dbReference type="Pfam" id="PF12836">
    <property type="entry name" value="HHH_3"/>
    <property type="match status" value="1"/>
</dbReference>
<evidence type="ECO:0000259" key="2">
    <source>
        <dbReference type="SMART" id="SM00278"/>
    </source>
</evidence>
<dbReference type="InterPro" id="IPR051675">
    <property type="entry name" value="Endo/Exo/Phosphatase_dom_1"/>
</dbReference>
<dbReference type="PANTHER" id="PTHR21180:SF32">
    <property type="entry name" value="ENDONUCLEASE_EXONUCLEASE_PHOSPHATASE FAMILY DOMAIN-CONTAINING PROTEIN 1"/>
    <property type="match status" value="1"/>
</dbReference>
<feature type="domain" description="Helix-hairpin-helix DNA-binding motif class 1" evidence="2">
    <location>
        <begin position="51"/>
        <end position="70"/>
    </location>
</feature>
<dbReference type="GO" id="GO:0003677">
    <property type="term" value="F:DNA binding"/>
    <property type="evidence" value="ECO:0007669"/>
    <property type="project" value="InterPro"/>
</dbReference>
<dbReference type="InterPro" id="IPR003583">
    <property type="entry name" value="Hlx-hairpin-Hlx_DNA-bd_motif"/>
</dbReference>
<proteinExistence type="predicted"/>
<sequence>MFSRSDGAVVIGVASLAALILGVSLWLSPTSWQFPEQNQPSPIDLNHASMADLMELSGIGPVLAERIVQYRRLNGPFQSLEQLLDVQGIGSQTLERLRPRLRICALPSCDF</sequence>
<dbReference type="NCBIfam" id="TIGR00426">
    <property type="entry name" value="competence protein ComEA helix-hairpin-helix repeat region"/>
    <property type="match status" value="1"/>
</dbReference>
<dbReference type="InterPro" id="IPR010994">
    <property type="entry name" value="RuvA_2-like"/>
</dbReference>
<accession>A0A1F5UPN3</accession>
<dbReference type="EMBL" id="MFGX01000116">
    <property type="protein sequence ID" value="OGF53124.1"/>
    <property type="molecule type" value="Genomic_DNA"/>
</dbReference>
<dbReference type="GO" id="GO:0015627">
    <property type="term" value="C:type II protein secretion system complex"/>
    <property type="evidence" value="ECO:0007669"/>
    <property type="project" value="TreeGrafter"/>
</dbReference>